<reference evidence="2" key="1">
    <citation type="submission" date="2015-01" db="EMBL/GenBank/DDBJ databases">
        <authorList>
            <person name="Andreevskaya M."/>
        </authorList>
    </citation>
    <scope>NUCLEOTIDE SEQUENCE [LARGE SCALE GENOMIC DNA]</scope>
    <source>
        <strain evidence="2">MKFS47</strain>
    </source>
</reference>
<proteinExistence type="predicted"/>
<dbReference type="InterPro" id="IPR024787">
    <property type="entry name" value="EcsC"/>
</dbReference>
<evidence type="ECO:0000313" key="2">
    <source>
        <dbReference type="Proteomes" id="UP000033166"/>
    </source>
</evidence>
<dbReference type="EMBL" id="LN774769">
    <property type="protein sequence ID" value="CEN29477.1"/>
    <property type="molecule type" value="Genomic_DNA"/>
</dbReference>
<protein>
    <recommendedName>
        <fullName evidence="3">EcsC family protein</fullName>
    </recommendedName>
</protein>
<accession>A0A0D6E089</accession>
<gene>
    <name evidence="1" type="ORF">LACPI_2277</name>
</gene>
<dbReference type="HOGENOM" id="CLU_087895_1_0_9"/>
<dbReference type="KEGG" id="lpk:LACPI_2277"/>
<name>A0A0D6E089_9LACT</name>
<dbReference type="PANTHER" id="PTHR41260">
    <property type="entry name" value="PROTEIN ECSC"/>
    <property type="match status" value="1"/>
</dbReference>
<dbReference type="AlphaFoldDB" id="A0A0D6E089"/>
<dbReference type="Proteomes" id="UP000033166">
    <property type="component" value="Chromosome I"/>
</dbReference>
<evidence type="ECO:0000313" key="1">
    <source>
        <dbReference type="EMBL" id="CEN29477.1"/>
    </source>
</evidence>
<evidence type="ECO:0008006" key="3">
    <source>
        <dbReference type="Google" id="ProtNLM"/>
    </source>
</evidence>
<organism evidence="1 2">
    <name type="scientific">Pseudolactococcus piscium MKFS47</name>
    <dbReference type="NCBI Taxonomy" id="297352"/>
    <lineage>
        <taxon>Bacteria</taxon>
        <taxon>Bacillati</taxon>
        <taxon>Bacillota</taxon>
        <taxon>Bacilli</taxon>
        <taxon>Lactobacillales</taxon>
        <taxon>Streptococcaceae</taxon>
        <taxon>Pseudolactococcus</taxon>
    </lineage>
</organism>
<sequence length="237" mass="25321">MIEEKASEKTNTNKDLPLTQVKMMQALDWAYEKSMTGLTGQGDINALVEDYLSKSNYNCEVAIAKLIKSQKTKASTSGFVTGFGGVITMPITIPANVASVLLIQMRMIAAIATMRGYDLKSDQVKTFVYATLAGTSVADIVKRTGITIGNKTLSSTVNKISGKTLTRINQAVGYRLITKSGTKGTINLWKAIPIAGALVGGSFDFFTTSVVANRAKKTFAKNGINVGEGITIDKSDC</sequence>
<dbReference type="Pfam" id="PF12787">
    <property type="entry name" value="EcsC"/>
    <property type="match status" value="1"/>
</dbReference>
<dbReference type="RefSeq" id="WP_047916441.1">
    <property type="nucleotide sequence ID" value="NZ_LN774769.1"/>
</dbReference>
<dbReference type="PANTHER" id="PTHR41260:SF1">
    <property type="entry name" value="PROTEIN ECSC"/>
    <property type="match status" value="1"/>
</dbReference>